<keyword evidence="1" id="KW-0472">Membrane</keyword>
<feature type="transmembrane region" description="Helical" evidence="1">
    <location>
        <begin position="37"/>
        <end position="57"/>
    </location>
</feature>
<organism evidence="2">
    <name type="scientific">Streptomyces sp. F12</name>
    <dbReference type="NCBI Taxonomy" id="1436084"/>
    <lineage>
        <taxon>Bacteria</taxon>
        <taxon>Bacillati</taxon>
        <taxon>Actinomycetota</taxon>
        <taxon>Actinomycetes</taxon>
        <taxon>Kitasatosporales</taxon>
        <taxon>Streptomycetaceae</taxon>
        <taxon>Streptomyces</taxon>
    </lineage>
</organism>
<gene>
    <name evidence="2" type="ORF">pFRL6_332c</name>
</gene>
<feature type="transmembrane region" description="Helical" evidence="1">
    <location>
        <begin position="156"/>
        <end position="178"/>
    </location>
</feature>
<sequence length="205" mass="22126">MGAVVLCAVFWAGAAAAVVRCVNQWRRGADQVWSSKWKALAGALIVTAFPVMATARLTSPDAQFFLEDLAGLLVVGSAVSVVAGWVAAHRSDAQARAVRDGLGLPVERRLWSPWVLLGVWSAAGIPITLVELAVTTRYIEAHSEPAADGTWAEAGMVAWLSVLTIAAFVVGGVLHGLVQHRRRVREHERLRQVEQQYLVLNSGDR</sequence>
<feature type="transmembrane region" description="Helical" evidence="1">
    <location>
        <begin position="69"/>
        <end position="88"/>
    </location>
</feature>
<evidence type="ECO:0000313" key="2">
    <source>
        <dbReference type="EMBL" id="AHE40419.1"/>
    </source>
</evidence>
<protein>
    <recommendedName>
        <fullName evidence="3">Transmembrane protein</fullName>
    </recommendedName>
</protein>
<proteinExistence type="predicted"/>
<dbReference type="AlphaFoldDB" id="V9Z8T9"/>
<geneLocation type="plasmid" evidence="2">
    <name>pFRL6</name>
</geneLocation>
<evidence type="ECO:0000256" key="1">
    <source>
        <dbReference type="SAM" id="Phobius"/>
    </source>
</evidence>
<keyword evidence="1" id="KW-1133">Transmembrane helix</keyword>
<dbReference type="RefSeq" id="WP_024127655.1">
    <property type="nucleotide sequence ID" value="NC_023286.1"/>
</dbReference>
<accession>V9Z8T9</accession>
<dbReference type="EMBL" id="KF602051">
    <property type="protein sequence ID" value="AHE40419.1"/>
    <property type="molecule type" value="Genomic_DNA"/>
</dbReference>
<keyword evidence="2" id="KW-0614">Plasmid</keyword>
<reference evidence="2" key="1">
    <citation type="submission" date="2013-09" db="EMBL/GenBank/DDBJ databases">
        <title>Complete nucleotide sequence of Streptomyces linear plasmid pFRL6.</title>
        <authorList>
            <person name="Chen Z."/>
            <person name="Fang P."/>
            <person name="Qin Z."/>
        </authorList>
    </citation>
    <scope>NUCLEOTIDE SEQUENCE</scope>
    <source>
        <plasmid evidence="2">pFRL6</plasmid>
    </source>
</reference>
<name>V9Z8T9_9ACTN</name>
<keyword evidence="1" id="KW-0812">Transmembrane</keyword>
<evidence type="ECO:0008006" key="3">
    <source>
        <dbReference type="Google" id="ProtNLM"/>
    </source>
</evidence>